<keyword evidence="1" id="KW-0677">Repeat</keyword>
<feature type="region of interest" description="Disordered" evidence="2">
    <location>
        <begin position="343"/>
        <end position="365"/>
    </location>
</feature>
<keyword evidence="4" id="KW-1185">Reference proteome</keyword>
<evidence type="ECO:0000256" key="2">
    <source>
        <dbReference type="SAM" id="MobiDB-lite"/>
    </source>
</evidence>
<sequence>MMRASRLATLTRARSPARALSTQRQNDELLVGGIAVRDLATLPRRELERRLGRSRLQQVAEALPHEIEQLLASRRLRPAALAELFDAAAACQSPPAMAAVLQALPPSRVDVARHNALFNALHRHQDRAGMRAFFEAAAQRLPRPLPDVVYRFGVVGALEPAAASLDGLPRLLEQMRSEGVAPSAETWSHLMLGLARRGDRAQALAAFEQLQRRRATAPLHEADVNRALLALGCLGETQQAFAFYEACALPLSATVFNALLSVCVHNGATQEAAAVLANRARFGLRLDRVGYARTLEALELLDRRDELGAVLAEMRREGVPLSAQASALVARNQEFLEGTPFALEPQSPATPEAVESLRQSQSLADPAERARLADRLVRPLREPVDGQRLSPQRLQLVRAGATRVEPLAGALPLVVQAYVDAAQPHKLHALVRGLEFALALPQEHAPRGHDDDLAAAIALLLRDAMAREDDELARAALRVAAAGSTLPLKLPPALVRSLLAFIAPRDDVPSAAALVRRLYAATDERAADDDVLVPALETLVRQDASVKQLARLLDDAASAVGPRVYASALTAMRQRRQRVLREQRKAAAAAAAAHDDKNADDSASQPPRRRPYDATDVAALWADCRRRVGRVDAALLNASSAWLAQSTDSAHRQLLVDAFDAVVADGERDGPALTAEVFSHMLAALEPPAAPERVLALVDAARDHLARQEQGVPAALVASAVELLAARDALSPATIERVLLSQRKPPAGALLHALHALTSASAPHEGHVRLAATLLQRLSAAQPRGVDAETAERLVRWLSAGEPQDEPQATATATAALARAAVAAFEQRKVATDAPVGADAKRWTKLVKHADGARAVAAWYRLAWRLQPRDGDAGESSWLAERVDALEALACTLDEPPHDEMLA</sequence>
<dbReference type="AlphaFoldDB" id="A0AAD5Q979"/>
<organism evidence="3 4">
    <name type="scientific">Pythium insidiosum</name>
    <name type="common">Pythiosis disease agent</name>
    <dbReference type="NCBI Taxonomy" id="114742"/>
    <lineage>
        <taxon>Eukaryota</taxon>
        <taxon>Sar</taxon>
        <taxon>Stramenopiles</taxon>
        <taxon>Oomycota</taxon>
        <taxon>Peronosporomycetes</taxon>
        <taxon>Pythiales</taxon>
        <taxon>Pythiaceae</taxon>
        <taxon>Pythium</taxon>
    </lineage>
</organism>
<protein>
    <submittedName>
        <fullName evidence="3">Uncharacterized protein</fullName>
    </submittedName>
</protein>
<accession>A0AAD5Q979</accession>
<feature type="region of interest" description="Disordered" evidence="2">
    <location>
        <begin position="1"/>
        <end position="21"/>
    </location>
</feature>
<comment type="caution">
    <text evidence="3">The sequence shown here is derived from an EMBL/GenBank/DDBJ whole genome shotgun (WGS) entry which is preliminary data.</text>
</comment>
<dbReference type="Proteomes" id="UP001209570">
    <property type="component" value="Unassembled WGS sequence"/>
</dbReference>
<dbReference type="InterPro" id="IPR011990">
    <property type="entry name" value="TPR-like_helical_dom_sf"/>
</dbReference>
<evidence type="ECO:0000256" key="1">
    <source>
        <dbReference type="ARBA" id="ARBA00022737"/>
    </source>
</evidence>
<feature type="compositionally biased region" description="Low complexity" evidence="2">
    <location>
        <begin position="1"/>
        <end position="14"/>
    </location>
</feature>
<reference evidence="3" key="1">
    <citation type="submission" date="2021-12" db="EMBL/GenBank/DDBJ databases">
        <title>Prjna785345.</title>
        <authorList>
            <person name="Rujirawat T."/>
            <person name="Krajaejun T."/>
        </authorList>
    </citation>
    <scope>NUCLEOTIDE SEQUENCE</scope>
    <source>
        <strain evidence="3">Pi057C3</strain>
    </source>
</reference>
<name>A0AAD5Q979_PYTIN</name>
<dbReference type="EMBL" id="JAKCXM010000225">
    <property type="protein sequence ID" value="KAJ0398174.1"/>
    <property type="molecule type" value="Genomic_DNA"/>
</dbReference>
<proteinExistence type="predicted"/>
<evidence type="ECO:0000313" key="3">
    <source>
        <dbReference type="EMBL" id="KAJ0398174.1"/>
    </source>
</evidence>
<evidence type="ECO:0000313" key="4">
    <source>
        <dbReference type="Proteomes" id="UP001209570"/>
    </source>
</evidence>
<dbReference type="PANTHER" id="PTHR47447:SF17">
    <property type="entry name" value="OS12G0638900 PROTEIN"/>
    <property type="match status" value="1"/>
</dbReference>
<dbReference type="PANTHER" id="PTHR47447">
    <property type="entry name" value="OS03G0856100 PROTEIN"/>
    <property type="match status" value="1"/>
</dbReference>
<gene>
    <name evidence="3" type="ORF">P43SY_000543</name>
</gene>
<feature type="region of interest" description="Disordered" evidence="2">
    <location>
        <begin position="583"/>
        <end position="611"/>
    </location>
</feature>
<dbReference type="Gene3D" id="1.25.40.10">
    <property type="entry name" value="Tetratricopeptide repeat domain"/>
    <property type="match status" value="2"/>
</dbReference>